<feature type="domain" description="N-acetyltransferase" evidence="3">
    <location>
        <begin position="1"/>
        <end position="194"/>
    </location>
</feature>
<proteinExistence type="predicted"/>
<dbReference type="SUPFAM" id="SSF55729">
    <property type="entry name" value="Acyl-CoA N-acyltransferases (Nat)"/>
    <property type="match status" value="2"/>
</dbReference>
<dbReference type="CDD" id="cd04301">
    <property type="entry name" value="NAT_SF"/>
    <property type="match status" value="1"/>
</dbReference>
<comment type="caution">
    <text evidence="4">The sequence shown here is derived from an EMBL/GenBank/DDBJ whole genome shotgun (WGS) entry which is preliminary data.</text>
</comment>
<dbReference type="InterPro" id="IPR016181">
    <property type="entry name" value="Acyl_CoA_acyltransferase"/>
</dbReference>
<dbReference type="Proteomes" id="UP000675409">
    <property type="component" value="Unassembled WGS sequence"/>
</dbReference>
<evidence type="ECO:0000256" key="1">
    <source>
        <dbReference type="ARBA" id="ARBA00022679"/>
    </source>
</evidence>
<keyword evidence="2" id="KW-0012">Acyltransferase</keyword>
<evidence type="ECO:0000256" key="2">
    <source>
        <dbReference type="ARBA" id="ARBA00023315"/>
    </source>
</evidence>
<keyword evidence="1" id="KW-0808">Transferase</keyword>
<name>A0ABS1LLR5_9MICO</name>
<evidence type="ECO:0000313" key="5">
    <source>
        <dbReference type="Proteomes" id="UP000675409"/>
    </source>
</evidence>
<evidence type="ECO:0000313" key="4">
    <source>
        <dbReference type="EMBL" id="MBL0887108.1"/>
    </source>
</evidence>
<dbReference type="Gene3D" id="3.40.630.30">
    <property type="match status" value="1"/>
</dbReference>
<sequence length="363" mass="39091">MRIIEAPHPPSPDHADAWAYHGIARIAQAVSLETWGVADTALSADDVHVTMSNQQYADKIRLVAVEDDGGAPAVLGHAILVMPTRANTHLVVVPELEVAPDARGNGVGRALAEASIDRARAAGRSTMLFSVDFGEEDPDETEWVTASSGKGRIAAGLPGVRLARSLGFECAIVERKSLLELPLAPGVVEAFEAESRVAAGDAYRLHTWHDHVPEEWIDAYAALETALGADEPRGDQDIEADPWDAERVRIADAQHAARGNGYVATAAEHVATGELAGMTMLIHPKDEKHEYAEQDATVVLRAHRGHRLGMLVKAVNAQALLEAKPNAKRVWTWNNEENPHMLAINVAMGFRPAGGCAQMQRSI</sequence>
<keyword evidence="5" id="KW-1185">Reference proteome</keyword>
<dbReference type="PANTHER" id="PTHR43877">
    <property type="entry name" value="AMINOALKYLPHOSPHONATE N-ACETYLTRANSFERASE-RELATED-RELATED"/>
    <property type="match status" value="1"/>
</dbReference>
<organism evidence="4 5">
    <name type="scientific">Myceligenerans indicum</name>
    <dbReference type="NCBI Taxonomy" id="2593663"/>
    <lineage>
        <taxon>Bacteria</taxon>
        <taxon>Bacillati</taxon>
        <taxon>Actinomycetota</taxon>
        <taxon>Actinomycetes</taxon>
        <taxon>Micrococcales</taxon>
        <taxon>Promicromonosporaceae</taxon>
        <taxon>Myceligenerans</taxon>
    </lineage>
</organism>
<protein>
    <submittedName>
        <fullName evidence="4">GNAT family N-acetyltransferase</fullName>
    </submittedName>
</protein>
<dbReference type="InterPro" id="IPR050832">
    <property type="entry name" value="Bact_Acetyltransf"/>
</dbReference>
<reference evidence="4 5" key="1">
    <citation type="journal article" date="2021" name="Arch. Microbiol.">
        <title>Myceligenerans indicum sp. nov., an actinobacterium isolated from mangrove sediment of Sundarbans, India.</title>
        <authorList>
            <person name="Asha K."/>
            <person name="Bhadury P."/>
        </authorList>
    </citation>
    <scope>NUCLEOTIDE SEQUENCE [LARGE SCALE GENOMIC DNA]</scope>
    <source>
        <strain evidence="4 5">I2</strain>
    </source>
</reference>
<dbReference type="PROSITE" id="PS51186">
    <property type="entry name" value="GNAT"/>
    <property type="match status" value="1"/>
</dbReference>
<dbReference type="PANTHER" id="PTHR43877:SF1">
    <property type="entry name" value="ACETYLTRANSFERASE"/>
    <property type="match status" value="1"/>
</dbReference>
<gene>
    <name evidence="4" type="ORF">HGK34_12605</name>
</gene>
<accession>A0ABS1LLR5</accession>
<dbReference type="InterPro" id="IPR000182">
    <property type="entry name" value="GNAT_dom"/>
</dbReference>
<dbReference type="EMBL" id="JABBYC010000021">
    <property type="protein sequence ID" value="MBL0887108.1"/>
    <property type="molecule type" value="Genomic_DNA"/>
</dbReference>
<dbReference type="Pfam" id="PF00583">
    <property type="entry name" value="Acetyltransf_1"/>
    <property type="match status" value="1"/>
</dbReference>
<dbReference type="RefSeq" id="WP_201847778.1">
    <property type="nucleotide sequence ID" value="NZ_JABBYC010000021.1"/>
</dbReference>
<evidence type="ECO:0000259" key="3">
    <source>
        <dbReference type="PROSITE" id="PS51186"/>
    </source>
</evidence>